<accession>A0A0G0ZD96</accession>
<sequence length="63" mass="7007">MQNTKGTIDHLKSHQSYPATKDALVKECNDLADFSAEDKAWFIEHLPEGTYNSADEVIKALGL</sequence>
<name>A0A0G0ZD96_9BACT</name>
<evidence type="ECO:0008006" key="3">
    <source>
        <dbReference type="Google" id="ProtNLM"/>
    </source>
</evidence>
<protein>
    <recommendedName>
        <fullName evidence="3">DUF2795 domain-containing protein</fullName>
    </recommendedName>
</protein>
<proteinExistence type="predicted"/>
<dbReference type="AlphaFoldDB" id="A0A0G0ZD96"/>
<evidence type="ECO:0000313" key="2">
    <source>
        <dbReference type="Proteomes" id="UP000034320"/>
    </source>
</evidence>
<dbReference type="Proteomes" id="UP000034320">
    <property type="component" value="Unassembled WGS sequence"/>
</dbReference>
<gene>
    <name evidence="1" type="ORF">UV09_C0014G0005</name>
</gene>
<organism evidence="1 2">
    <name type="scientific">Candidatus Gottesmanbacteria bacterium GW2011_GWA2_42_18</name>
    <dbReference type="NCBI Taxonomy" id="1618442"/>
    <lineage>
        <taxon>Bacteria</taxon>
        <taxon>Candidatus Gottesmaniibacteriota</taxon>
    </lineage>
</organism>
<dbReference type="EMBL" id="LCDD01000014">
    <property type="protein sequence ID" value="KKS46685.1"/>
    <property type="molecule type" value="Genomic_DNA"/>
</dbReference>
<reference evidence="1 2" key="1">
    <citation type="journal article" date="2015" name="Nature">
        <title>rRNA introns, odd ribosomes, and small enigmatic genomes across a large radiation of phyla.</title>
        <authorList>
            <person name="Brown C.T."/>
            <person name="Hug L.A."/>
            <person name="Thomas B.C."/>
            <person name="Sharon I."/>
            <person name="Castelle C.J."/>
            <person name="Singh A."/>
            <person name="Wilkins M.J."/>
            <person name="Williams K.H."/>
            <person name="Banfield J.F."/>
        </authorList>
    </citation>
    <scope>NUCLEOTIDE SEQUENCE [LARGE SCALE GENOMIC DNA]</scope>
</reference>
<evidence type="ECO:0000313" key="1">
    <source>
        <dbReference type="EMBL" id="KKS46685.1"/>
    </source>
</evidence>
<comment type="caution">
    <text evidence="1">The sequence shown here is derived from an EMBL/GenBank/DDBJ whole genome shotgun (WGS) entry which is preliminary data.</text>
</comment>